<gene>
    <name evidence="2" type="ORF">A7U60_g3692</name>
</gene>
<keyword evidence="3" id="KW-1185">Reference proteome</keyword>
<evidence type="ECO:0000313" key="2">
    <source>
        <dbReference type="EMBL" id="OCB89206.1"/>
    </source>
</evidence>
<reference evidence="2" key="1">
    <citation type="submission" date="2016-06" db="EMBL/GenBank/DDBJ databases">
        <title>Draft Genome sequence of the fungus Inonotus baumii.</title>
        <authorList>
            <person name="Zhu H."/>
            <person name="Lin W."/>
        </authorList>
    </citation>
    <scope>NUCLEOTIDE SEQUENCE</scope>
    <source>
        <strain evidence="2">821</strain>
    </source>
</reference>
<proteinExistence type="predicted"/>
<feature type="chain" id="PRO_5040488330" evidence="1">
    <location>
        <begin position="17"/>
        <end position="139"/>
    </location>
</feature>
<comment type="caution">
    <text evidence="2">The sequence shown here is derived from an EMBL/GenBank/DDBJ whole genome shotgun (WGS) entry which is preliminary data.</text>
</comment>
<name>A0A9Q5N9Z7_SANBA</name>
<protein>
    <submittedName>
        <fullName evidence="2">Uncharacterized protein</fullName>
    </submittedName>
</protein>
<organism evidence="2 3">
    <name type="scientific">Sanghuangporus baumii</name>
    <name type="common">Phellinus baumii</name>
    <dbReference type="NCBI Taxonomy" id="108892"/>
    <lineage>
        <taxon>Eukaryota</taxon>
        <taxon>Fungi</taxon>
        <taxon>Dikarya</taxon>
        <taxon>Basidiomycota</taxon>
        <taxon>Agaricomycotina</taxon>
        <taxon>Agaricomycetes</taxon>
        <taxon>Hymenochaetales</taxon>
        <taxon>Hymenochaetaceae</taxon>
        <taxon>Sanghuangporus</taxon>
    </lineage>
</organism>
<accession>A0A9Q5N9Z7</accession>
<dbReference type="AlphaFoldDB" id="A0A9Q5N9Z7"/>
<dbReference type="Proteomes" id="UP000757232">
    <property type="component" value="Unassembled WGS sequence"/>
</dbReference>
<dbReference type="OrthoDB" id="2841294at2759"/>
<dbReference type="EMBL" id="LNZH02000163">
    <property type="protein sequence ID" value="OCB89206.1"/>
    <property type="molecule type" value="Genomic_DNA"/>
</dbReference>
<keyword evidence="1" id="KW-0732">Signal</keyword>
<dbReference type="InterPro" id="IPR045469">
    <property type="entry name" value="Nis1"/>
</dbReference>
<feature type="signal peptide" evidence="1">
    <location>
        <begin position="1"/>
        <end position="16"/>
    </location>
</feature>
<sequence>MQVLAVLLTFVTAALAQRISIGAPVAEQTLTAGAPTSVSVLKPDSLSASTEVGIAILIHHCNQSPCEDASEQMGSLLYTGSFNPQRGAGFHGAPVQNFSVTIPESIQPGPAVLSVAHANLIGAGPSLFSEITNVTVNVG</sequence>
<dbReference type="Pfam" id="PF19271">
    <property type="entry name" value="Nis1"/>
    <property type="match status" value="1"/>
</dbReference>
<evidence type="ECO:0000256" key="1">
    <source>
        <dbReference type="SAM" id="SignalP"/>
    </source>
</evidence>
<evidence type="ECO:0000313" key="3">
    <source>
        <dbReference type="Proteomes" id="UP000757232"/>
    </source>
</evidence>